<evidence type="ECO:0000256" key="4">
    <source>
        <dbReference type="ARBA" id="ARBA00023125"/>
    </source>
</evidence>
<dbReference type="GO" id="GO:0000981">
    <property type="term" value="F:DNA-binding transcription factor activity, RNA polymerase II-specific"/>
    <property type="evidence" value="ECO:0007669"/>
    <property type="project" value="InterPro"/>
</dbReference>
<dbReference type="SMART" id="SM00066">
    <property type="entry name" value="GAL4"/>
    <property type="match status" value="1"/>
</dbReference>
<comment type="similarity">
    <text evidence="1">Belongs to the transferase hexapeptide repeat family.</text>
</comment>
<name>A0AA38U7G3_9EURO</name>
<feature type="region of interest" description="Disordered" evidence="7">
    <location>
        <begin position="256"/>
        <end position="480"/>
    </location>
</feature>
<keyword evidence="2" id="KW-0808">Transferase</keyword>
<dbReference type="PANTHER" id="PTHR23416:SF76">
    <property type="entry name" value="ZN(II)2CYS6 TRANSCRIPTION FACTOR (EUROFUNG)"/>
    <property type="match status" value="1"/>
</dbReference>
<feature type="region of interest" description="Disordered" evidence="7">
    <location>
        <begin position="173"/>
        <end position="210"/>
    </location>
</feature>
<feature type="compositionally biased region" description="Basic and acidic residues" evidence="7">
    <location>
        <begin position="300"/>
        <end position="318"/>
    </location>
</feature>
<evidence type="ECO:0000256" key="6">
    <source>
        <dbReference type="ARBA" id="ARBA00023242"/>
    </source>
</evidence>
<dbReference type="CDD" id="cd00067">
    <property type="entry name" value="GAL4"/>
    <property type="match status" value="1"/>
</dbReference>
<feature type="compositionally biased region" description="Polar residues" evidence="7">
    <location>
        <begin position="343"/>
        <end position="354"/>
    </location>
</feature>
<evidence type="ECO:0000313" key="9">
    <source>
        <dbReference type="EMBL" id="KAJ9601876.1"/>
    </source>
</evidence>
<dbReference type="InterPro" id="IPR036864">
    <property type="entry name" value="Zn2-C6_fun-type_DNA-bd_sf"/>
</dbReference>
<feature type="compositionally biased region" description="Basic and acidic residues" evidence="7">
    <location>
        <begin position="48"/>
        <end position="73"/>
    </location>
</feature>
<dbReference type="Pfam" id="PF00132">
    <property type="entry name" value="Hexapep"/>
    <property type="match status" value="1"/>
</dbReference>
<evidence type="ECO:0000256" key="3">
    <source>
        <dbReference type="ARBA" id="ARBA00023015"/>
    </source>
</evidence>
<dbReference type="InterPro" id="IPR001451">
    <property type="entry name" value="Hexapep"/>
</dbReference>
<feature type="compositionally biased region" description="Polar residues" evidence="7">
    <location>
        <begin position="174"/>
        <end position="202"/>
    </location>
</feature>
<sequence length="686" mass="75215">MVSAPASQDGSEQDMTPSPDAGSRGFVAVNHASSNEGSISSSLSSPEDLSRRDSEHPSQEHIDMYQQVRGHDHGGHKRKRSDSDVPMAYAEQRPYDHSPSRKPEPQHMANRALHVLGTGGHNSAPYYPNGGEQHNGHTWHPERPMHSNPGVNGVRPNTSDAQMAEVLQREAYSEATQPRSWDHQPTTNGHDQYSHDSVTGVTTVAPKRKRNFSNRTKTGCLTCRNRKKKCDEAHPVCNNCLRGGFQCKGYSVSRRSVPAKPAPVKTPVPLQSKDGQGDVSEPSTYAGPQLETPRPNRPPSHHEGGQARPISIEDKDGHPQPPYGSSPARNEPQTRPPHPGGQQWPSHQTQSSYTPDHLPPLSDLNRPEQHPNTRPRDMSRPPNQGTSYPQHPPPSHPGQPPAQGHYPSHPPPQPTGPNTAHPAPAPPPQQPAQWHQPQQPKYSSGYTPSPSHSTGPTHSRMSSGYEPPRSNFKVSGQEDVEKSKMLRSSVYNHFDPTLVYERQRCERALERYNAACKLDSGIAEQEVRNLLLKVVDPSQDTTHKFPTQNHSKGHIGLGVKIEAPFTCTYGYNLKIQDDVYVGKGCTFDDAGIIEIGPRTIIAPGVTLLTTDYSKDLVHRKGTKGFWIANDIVIAAGVVIGAKAVIYPGVRIEEGATVEPCAVVRESLKANQIHRASPAQIIDPVPR</sequence>
<dbReference type="SUPFAM" id="SSF51161">
    <property type="entry name" value="Trimeric LpxA-like enzymes"/>
    <property type="match status" value="1"/>
</dbReference>
<gene>
    <name evidence="9" type="ORF">H2200_013625</name>
</gene>
<feature type="compositionally biased region" description="Polar residues" evidence="7">
    <location>
        <begin position="1"/>
        <end position="16"/>
    </location>
</feature>
<organism evidence="9 10">
    <name type="scientific">Cladophialophora chaetospira</name>
    <dbReference type="NCBI Taxonomy" id="386627"/>
    <lineage>
        <taxon>Eukaryota</taxon>
        <taxon>Fungi</taxon>
        <taxon>Dikarya</taxon>
        <taxon>Ascomycota</taxon>
        <taxon>Pezizomycotina</taxon>
        <taxon>Eurotiomycetes</taxon>
        <taxon>Chaetothyriomycetidae</taxon>
        <taxon>Chaetothyriales</taxon>
        <taxon>Herpotrichiellaceae</taxon>
        <taxon>Cladophialophora</taxon>
    </lineage>
</organism>
<dbReference type="InterPro" id="IPR011004">
    <property type="entry name" value="Trimer_LpxA-like_sf"/>
</dbReference>
<keyword evidence="10" id="KW-1185">Reference proteome</keyword>
<keyword evidence="5" id="KW-0804">Transcription</keyword>
<dbReference type="InterPro" id="IPR051159">
    <property type="entry name" value="Hexapeptide_acetyltransf"/>
</dbReference>
<dbReference type="Gene3D" id="2.160.10.10">
    <property type="entry name" value="Hexapeptide repeat proteins"/>
    <property type="match status" value="1"/>
</dbReference>
<evidence type="ECO:0000313" key="10">
    <source>
        <dbReference type="Proteomes" id="UP001172673"/>
    </source>
</evidence>
<keyword evidence="4" id="KW-0238">DNA-binding</keyword>
<dbReference type="InterPro" id="IPR024688">
    <property type="entry name" value="Mac_dom"/>
</dbReference>
<dbReference type="GO" id="GO:0016407">
    <property type="term" value="F:acetyltransferase activity"/>
    <property type="evidence" value="ECO:0007669"/>
    <property type="project" value="InterPro"/>
</dbReference>
<dbReference type="PROSITE" id="PS00463">
    <property type="entry name" value="ZN2_CY6_FUNGAL_1"/>
    <property type="match status" value="1"/>
</dbReference>
<dbReference type="Gene3D" id="4.10.240.10">
    <property type="entry name" value="Zn(2)-C6 fungal-type DNA-binding domain"/>
    <property type="match status" value="1"/>
</dbReference>
<dbReference type="Pfam" id="PF00172">
    <property type="entry name" value="Zn_clus"/>
    <property type="match status" value="1"/>
</dbReference>
<dbReference type="PROSITE" id="PS00101">
    <property type="entry name" value="HEXAPEP_TRANSFERASES"/>
    <property type="match status" value="1"/>
</dbReference>
<feature type="compositionally biased region" description="Pro residues" evidence="7">
    <location>
        <begin position="390"/>
        <end position="400"/>
    </location>
</feature>
<evidence type="ECO:0000256" key="5">
    <source>
        <dbReference type="ARBA" id="ARBA00023163"/>
    </source>
</evidence>
<dbReference type="PANTHER" id="PTHR23416">
    <property type="entry name" value="SIALIC ACID SYNTHASE-RELATED"/>
    <property type="match status" value="1"/>
</dbReference>
<dbReference type="Proteomes" id="UP001172673">
    <property type="component" value="Unassembled WGS sequence"/>
</dbReference>
<dbReference type="SUPFAM" id="SSF57701">
    <property type="entry name" value="Zn2/Cys6 DNA-binding domain"/>
    <property type="match status" value="1"/>
</dbReference>
<dbReference type="Pfam" id="PF12464">
    <property type="entry name" value="Mac"/>
    <property type="match status" value="1"/>
</dbReference>
<dbReference type="GO" id="GO:0008374">
    <property type="term" value="F:O-acyltransferase activity"/>
    <property type="evidence" value="ECO:0007669"/>
    <property type="project" value="TreeGrafter"/>
</dbReference>
<dbReference type="PROSITE" id="PS50048">
    <property type="entry name" value="ZN2_CY6_FUNGAL_2"/>
    <property type="match status" value="1"/>
</dbReference>
<dbReference type="GO" id="GO:0008270">
    <property type="term" value="F:zinc ion binding"/>
    <property type="evidence" value="ECO:0007669"/>
    <property type="project" value="InterPro"/>
</dbReference>
<reference evidence="9" key="1">
    <citation type="submission" date="2022-10" db="EMBL/GenBank/DDBJ databases">
        <title>Culturing micro-colonial fungi from biological soil crusts in the Mojave desert and describing Neophaeococcomyces mojavensis, and introducing the new genera and species Taxawa tesnikishii.</title>
        <authorList>
            <person name="Kurbessoian T."/>
            <person name="Stajich J.E."/>
        </authorList>
    </citation>
    <scope>NUCLEOTIDE SEQUENCE</scope>
    <source>
        <strain evidence="9">TK_41</strain>
    </source>
</reference>
<feature type="domain" description="Zn(2)-C6 fungal-type" evidence="8">
    <location>
        <begin position="219"/>
        <end position="247"/>
    </location>
</feature>
<dbReference type="Pfam" id="PF16628">
    <property type="entry name" value="Mac_assoc"/>
    <property type="match status" value="1"/>
</dbReference>
<keyword evidence="6" id="KW-0539">Nucleus</keyword>
<feature type="compositionally biased region" description="Low complexity" evidence="7">
    <location>
        <begin position="431"/>
        <end position="459"/>
    </location>
</feature>
<feature type="compositionally biased region" description="Low complexity" evidence="7">
    <location>
        <begin position="33"/>
        <end position="47"/>
    </location>
</feature>
<proteinExistence type="inferred from homology"/>
<dbReference type="InterPro" id="IPR018357">
    <property type="entry name" value="Hexapep_transf_CS"/>
</dbReference>
<evidence type="ECO:0000256" key="1">
    <source>
        <dbReference type="ARBA" id="ARBA00007274"/>
    </source>
</evidence>
<accession>A0AA38U7G3</accession>
<feature type="compositionally biased region" description="Basic and acidic residues" evidence="7">
    <location>
        <begin position="365"/>
        <end position="379"/>
    </location>
</feature>
<dbReference type="EMBL" id="JAPDRK010000033">
    <property type="protein sequence ID" value="KAJ9601876.1"/>
    <property type="molecule type" value="Genomic_DNA"/>
</dbReference>
<dbReference type="AlphaFoldDB" id="A0AA38U7G3"/>
<keyword evidence="3" id="KW-0805">Transcription regulation</keyword>
<evidence type="ECO:0000256" key="7">
    <source>
        <dbReference type="SAM" id="MobiDB-lite"/>
    </source>
</evidence>
<dbReference type="InterPro" id="IPR001138">
    <property type="entry name" value="Zn2Cys6_DnaBD"/>
</dbReference>
<evidence type="ECO:0000259" key="8">
    <source>
        <dbReference type="PROSITE" id="PS50048"/>
    </source>
</evidence>
<dbReference type="GO" id="GO:0003677">
    <property type="term" value="F:DNA binding"/>
    <property type="evidence" value="ECO:0007669"/>
    <property type="project" value="UniProtKB-KW"/>
</dbReference>
<comment type="caution">
    <text evidence="9">The sequence shown here is derived from an EMBL/GenBank/DDBJ whole genome shotgun (WGS) entry which is preliminary data.</text>
</comment>
<feature type="region of interest" description="Disordered" evidence="7">
    <location>
        <begin position="1"/>
        <end position="87"/>
    </location>
</feature>
<protein>
    <recommendedName>
        <fullName evidence="8">Zn(2)-C6 fungal-type domain-containing protein</fullName>
    </recommendedName>
</protein>
<evidence type="ECO:0000256" key="2">
    <source>
        <dbReference type="ARBA" id="ARBA00022679"/>
    </source>
</evidence>